<dbReference type="Proteomes" id="UP000070501">
    <property type="component" value="Unassembled WGS sequence"/>
</dbReference>
<accession>A0A136IV53</accession>
<evidence type="ECO:0000313" key="1">
    <source>
        <dbReference type="EMBL" id="KXJ88797.1"/>
    </source>
</evidence>
<evidence type="ECO:0000313" key="2">
    <source>
        <dbReference type="Proteomes" id="UP000070501"/>
    </source>
</evidence>
<sequence>MASFCVNNLDDLTFRQRQACAIIQSLEWSPQSDRGNACAMILAHAQGQLTPSSPHHRVCTRAELGMIVYDGTCKLSAVALVTYAERELGKNVVLDNAFIHEHITMPTIPVLTIPKARGMVYFTVGRRTIEIDSTLCNPDTKYRQTMTPALVRQHWSTQRELIRALCELQRWPADTEAWLLRQVQYHDPTRPPCKARLRAQLYSGDGPSLYGIILHWAHNLGHISASLQTRIAEKKRGWLLTTGPMAVVLSQYISGEGSFDCPTSPDGKLRLRNDRIAAPRHDRIPAITVAMLYAHHHGGWPWWFVPNDSMLSNRGAILNEIEYLGYSGDIDVAGLKYQRRSCIARPRAAQQSGPFASVDTEQSTTYLDEVEHFAVSPFYALPMGFRSASRAFWVLSSLAIYALIVVVCHIAVAAWRKMKRHPRCTALITAVSLAAYCQWQDQPWEAIRWHCHSLCARTVAYALTTCGFTLAGWLEVLEQAM</sequence>
<dbReference type="AlphaFoldDB" id="A0A136IV53"/>
<organism evidence="1 2">
    <name type="scientific">Microdochium bolleyi</name>
    <dbReference type="NCBI Taxonomy" id="196109"/>
    <lineage>
        <taxon>Eukaryota</taxon>
        <taxon>Fungi</taxon>
        <taxon>Dikarya</taxon>
        <taxon>Ascomycota</taxon>
        <taxon>Pezizomycotina</taxon>
        <taxon>Sordariomycetes</taxon>
        <taxon>Xylariomycetidae</taxon>
        <taxon>Xylariales</taxon>
        <taxon>Microdochiaceae</taxon>
        <taxon>Microdochium</taxon>
    </lineage>
</organism>
<dbReference type="InParanoid" id="A0A136IV53"/>
<dbReference type="OrthoDB" id="10579622at2759"/>
<gene>
    <name evidence="1" type="ORF">Micbo1qcDRAFT_177837</name>
</gene>
<reference evidence="2" key="1">
    <citation type="submission" date="2016-02" db="EMBL/GenBank/DDBJ databases">
        <title>Draft genome sequence of Microdochium bolleyi, a fungal endophyte of beachgrass.</title>
        <authorList>
            <consortium name="DOE Joint Genome Institute"/>
            <person name="David A.S."/>
            <person name="May G."/>
            <person name="Haridas S."/>
            <person name="Lim J."/>
            <person name="Wang M."/>
            <person name="Labutti K."/>
            <person name="Lipzen A."/>
            <person name="Barry K."/>
            <person name="Grigoriev I.V."/>
        </authorList>
    </citation>
    <scope>NUCLEOTIDE SEQUENCE [LARGE SCALE GENOMIC DNA]</scope>
    <source>
        <strain evidence="2">J235TASD1</strain>
    </source>
</reference>
<dbReference type="EMBL" id="KQ964257">
    <property type="protein sequence ID" value="KXJ88797.1"/>
    <property type="molecule type" value="Genomic_DNA"/>
</dbReference>
<name>A0A136IV53_9PEZI</name>
<proteinExistence type="predicted"/>
<protein>
    <submittedName>
        <fullName evidence="1">Uncharacterized protein</fullName>
    </submittedName>
</protein>
<keyword evidence="2" id="KW-1185">Reference proteome</keyword>